<organism evidence="1 2">
    <name type="scientific">Polyrhizophydium stewartii</name>
    <dbReference type="NCBI Taxonomy" id="2732419"/>
    <lineage>
        <taxon>Eukaryota</taxon>
        <taxon>Fungi</taxon>
        <taxon>Fungi incertae sedis</taxon>
        <taxon>Chytridiomycota</taxon>
        <taxon>Chytridiomycota incertae sedis</taxon>
        <taxon>Chytridiomycetes</taxon>
        <taxon>Rhizophydiales</taxon>
        <taxon>Rhizophydiales incertae sedis</taxon>
        <taxon>Polyrhizophydium</taxon>
    </lineage>
</organism>
<reference evidence="1 2" key="1">
    <citation type="submission" date="2023-09" db="EMBL/GenBank/DDBJ databases">
        <title>Pangenome analysis of Batrachochytrium dendrobatidis and related Chytrids.</title>
        <authorList>
            <person name="Yacoub M.N."/>
            <person name="Stajich J.E."/>
            <person name="James T.Y."/>
        </authorList>
    </citation>
    <scope>NUCLEOTIDE SEQUENCE [LARGE SCALE GENOMIC DNA]</scope>
    <source>
        <strain evidence="1 2">JEL0888</strain>
    </source>
</reference>
<comment type="caution">
    <text evidence="1">The sequence shown here is derived from an EMBL/GenBank/DDBJ whole genome shotgun (WGS) entry which is preliminary data.</text>
</comment>
<dbReference type="Proteomes" id="UP001527925">
    <property type="component" value="Unassembled WGS sequence"/>
</dbReference>
<sequence>MSTRGVRLAAAVVGVPVIAAGAAYGYTQWHMRRIPVPARKPLRRALLAHNYGIMDAGLASTNYEAAIRESLAAGLPMGSDVVTGIIEHLADYYRKIGAVAQRRETLERLVEAVAIAPPGEASADREQRLRRALKAAQWSAEAAEEDGDGAAAQAHYESIVALSMVSPRDEQVHGNLAPTTGRMQIGNWATPRQVGSSLEQLGRLYSAHGHPGWAAHAYQRALEMLELDTDLPQVERRCRSSILHNNLAEVLTQVSSGQTALAYALELALLSASIAREPGPRGACAVCEPVALYNAGSILGLMGQRQQSQKYLQLALARSNTIGYAEGAERARRALETA</sequence>
<dbReference type="PANTHER" id="PTHR28142:SF1">
    <property type="entry name" value="MITOCHONDRIAL INNER MEMBRANE I-AAA PROTEASE SUPERCOMPLEX SUBUNIT MGR3-RELATED"/>
    <property type="match status" value="1"/>
</dbReference>
<evidence type="ECO:0000313" key="2">
    <source>
        <dbReference type="Proteomes" id="UP001527925"/>
    </source>
</evidence>
<evidence type="ECO:0000313" key="1">
    <source>
        <dbReference type="EMBL" id="KAL2915242.1"/>
    </source>
</evidence>
<gene>
    <name evidence="1" type="ORF">HK105_205107</name>
</gene>
<dbReference type="InterPro" id="IPR011990">
    <property type="entry name" value="TPR-like_helical_dom_sf"/>
</dbReference>
<accession>A0ABR4N6T8</accession>
<proteinExistence type="predicted"/>
<dbReference type="PANTHER" id="PTHR28142">
    <property type="entry name" value="MITOCHONDRIAL INNER MEMBRANE I-AAA PROTEASE SUPERCOMPLEX SUBUNIT MGR3-RELATED"/>
    <property type="match status" value="1"/>
</dbReference>
<dbReference type="SUPFAM" id="SSF48452">
    <property type="entry name" value="TPR-like"/>
    <property type="match status" value="1"/>
</dbReference>
<dbReference type="EMBL" id="JADGIZ020000025">
    <property type="protein sequence ID" value="KAL2915242.1"/>
    <property type="molecule type" value="Genomic_DNA"/>
</dbReference>
<name>A0ABR4N6T8_9FUNG</name>
<protein>
    <recommendedName>
        <fullName evidence="3">Tetratricopeptide repeat protein</fullName>
    </recommendedName>
</protein>
<keyword evidence="2" id="KW-1185">Reference proteome</keyword>
<evidence type="ECO:0008006" key="3">
    <source>
        <dbReference type="Google" id="ProtNLM"/>
    </source>
</evidence>
<dbReference type="Gene3D" id="1.25.40.10">
    <property type="entry name" value="Tetratricopeptide repeat domain"/>
    <property type="match status" value="1"/>
</dbReference>
<dbReference type="InterPro" id="IPR040201">
    <property type="entry name" value="Mrg3-like"/>
</dbReference>